<keyword evidence="1" id="KW-0732">Signal</keyword>
<feature type="signal peptide" evidence="1">
    <location>
        <begin position="1"/>
        <end position="20"/>
    </location>
</feature>
<protein>
    <submittedName>
        <fullName evidence="3">Conjugal transfer protein</fullName>
    </submittedName>
</protein>
<dbReference type="Proteomes" id="UP000461234">
    <property type="component" value="Unassembled WGS sequence"/>
</dbReference>
<comment type="caution">
    <text evidence="3">The sequence shown here is derived from an EMBL/GenBank/DDBJ whole genome shotgun (WGS) entry which is preliminary data.</text>
</comment>
<name>A0A646LU81_ACIBA</name>
<dbReference type="EMBL" id="VYTF01000031">
    <property type="protein sequence ID" value="MQZ28885.1"/>
    <property type="molecule type" value="Genomic_DNA"/>
</dbReference>
<feature type="chain" id="PRO_5040604159" evidence="1">
    <location>
        <begin position="21"/>
        <end position="479"/>
    </location>
</feature>
<proteinExistence type="predicted"/>
<accession>A0A646LU81</accession>
<dbReference type="Pfam" id="PF06122">
    <property type="entry name" value="TraH"/>
    <property type="match status" value="1"/>
</dbReference>
<gene>
    <name evidence="2" type="ORF">F2P40_17930</name>
    <name evidence="3" type="ORF">F4T87_18005</name>
</gene>
<dbReference type="RefSeq" id="WP_000714671.1">
    <property type="nucleotide sequence ID" value="NZ_CAXNZP010000051.1"/>
</dbReference>
<evidence type="ECO:0000256" key="1">
    <source>
        <dbReference type="SAM" id="SignalP"/>
    </source>
</evidence>
<reference evidence="2 4" key="2">
    <citation type="submission" date="2019-10" db="EMBL/GenBank/DDBJ databases">
        <title>Genetic environment of the oxa23 gene and comparative analysis of carbapenem resistant Acinetobacter baumannii isolates belonging to global clone 1, lineage 2 recovered in a burns hospital outbreak in 2012-2013.</title>
        <authorList>
            <person name="Douraghi M."/>
            <person name="Aris P."/>
            <person name="Kenyon J."/>
            <person name="Hamidian M."/>
        </authorList>
    </citation>
    <scope>NUCLEOTIDE SEQUENCE [LARGE SCALE GENOMIC DNA]</scope>
    <source>
        <strain evidence="2 4">ABS103</strain>
    </source>
</reference>
<evidence type="ECO:0000313" key="3">
    <source>
        <dbReference type="EMBL" id="MQZ28885.1"/>
    </source>
</evidence>
<reference evidence="3" key="1">
    <citation type="submission" date="2019-09" db="EMBL/GenBank/DDBJ databases">
        <title>Distinct mechanisms of dissemination of NDM-1 metallo-beta-betalactamase in Acinetobacter species spp. in Argentina.</title>
        <authorList>
            <person name="Maria R.S."/>
            <person name="Adams M.D."/>
        </authorList>
    </citation>
    <scope>NUCLEOTIDE SEQUENCE</scope>
    <source>
        <strain evidence="3">AMA3</strain>
    </source>
</reference>
<dbReference type="InterPro" id="IPR010927">
    <property type="entry name" value="T4SS_TraH"/>
</dbReference>
<evidence type="ECO:0000313" key="4">
    <source>
        <dbReference type="Proteomes" id="UP000461234"/>
    </source>
</evidence>
<dbReference type="AlphaFoldDB" id="A0A646LU81"/>
<sequence>MKKFSLSLLFICLASTSSFASLNSEVNTWFSNQDYANVTPAGSYETQAGRMYTGGGISTRSQVSPVFELVNIQSPKISAGCGGIDIFTGGFSHINADQFVESLRAIGQNAKSLAMMMAIKIVTPQLEDLMNKVKGFADRFNQFQTDSCQAASALLETGTRALGWTESCVTLRMERLGETRAVAENSCTTGGKGLPQLSNDETMNRKAFVEGNLVWNVLMQDSYFRNDLDLAELLMNITGTVILDKGSGSDPEPKVKAKVTSIIGNDYTSEQFKNIFNALYLGNKSSERLVMYKCSAGDRSANIKSCTSLTQPQNVTVSWEGMKTKVDNILASITNKIVTGQGRFTATEIGLIESTNLPIYRFISAATASDMFAYSTNDNPAEQFGNLIAQDIVLKNLQNLVEKVQFRVENDTNNLSDDVTFKEFAAQLKDVRIGLSQQQYKVEREAELIAKMQNDIIQYEKRILTKVQARYVDAAKFGK</sequence>
<organism evidence="3">
    <name type="scientific">Acinetobacter baumannii</name>
    <dbReference type="NCBI Taxonomy" id="470"/>
    <lineage>
        <taxon>Bacteria</taxon>
        <taxon>Pseudomonadati</taxon>
        <taxon>Pseudomonadota</taxon>
        <taxon>Gammaproteobacteria</taxon>
        <taxon>Moraxellales</taxon>
        <taxon>Moraxellaceae</taxon>
        <taxon>Acinetobacter</taxon>
        <taxon>Acinetobacter calcoaceticus/baumannii complex</taxon>
    </lineage>
</organism>
<evidence type="ECO:0000313" key="2">
    <source>
        <dbReference type="EMBL" id="MQR51176.1"/>
    </source>
</evidence>
<dbReference type="EMBL" id="WIOC01000032">
    <property type="protein sequence ID" value="MQR51176.1"/>
    <property type="molecule type" value="Genomic_DNA"/>
</dbReference>